<comment type="cofactor">
    <cofactor evidence="1">
        <name>heme b</name>
        <dbReference type="ChEBI" id="CHEBI:60344"/>
    </cofactor>
</comment>
<dbReference type="PROSITE" id="PS51404">
    <property type="entry name" value="DYP_PEROXIDASE"/>
    <property type="match status" value="1"/>
</dbReference>
<sequence>METTTRNAPERKNVQGLILKGYTHPYSCHLLFQLPGSTQSPGSTPTELSQQQTFFKALYSHVQSAEDWGVYKPVSMLNIGLTFNGISKLDPAIIRQQDLQRFPVTFREGPASGGSQQSLGDNAGKNNKSNPQNWWNGQGDAVTNNLDCIVHIYSLTEEDLEILIAYVLDAAKTNGLTEFIPLLPAIKNGRLYQSIVDKDPAKIHFGYTDGISEPSLKPSEGTPSAESNNNFVIGYPQDALTVPGPTGEDTASIFAKDGCYNGFRVIHQDVAAFNRFLKNPTTDPAVMQQLQQLKLETSLEEWLAAKMCGRWRNGSPLMLSPDKPAHETSHEENFNYSVTDASGHKDDITSSLRCPFSAHTRVANPRDQQMVAAEGTFVPRIVRRGVPYGPTMDDQVVVDDGQDRGLIGLFLCGDLAGQFEKIYGWMNNNNFSGKEIFSVRKPPQDALLGDKTAANSDAFPGTVTSFIIPVDANNKITIPTLPNFLVTRGTAYCLLPSMETLGRMAGV</sequence>
<dbReference type="GO" id="GO:0020037">
    <property type="term" value="F:heme binding"/>
    <property type="evidence" value="ECO:0007669"/>
    <property type="project" value="InterPro"/>
</dbReference>
<proteinExistence type="predicted"/>
<evidence type="ECO:0000256" key="3">
    <source>
        <dbReference type="ARBA" id="ARBA00022723"/>
    </source>
</evidence>
<evidence type="ECO:0000256" key="4">
    <source>
        <dbReference type="ARBA" id="ARBA00023002"/>
    </source>
</evidence>
<evidence type="ECO:0000313" key="7">
    <source>
        <dbReference type="EMBL" id="PZF71875.1"/>
    </source>
</evidence>
<dbReference type="SUPFAM" id="SSF54909">
    <property type="entry name" value="Dimeric alpha+beta barrel"/>
    <property type="match status" value="1"/>
</dbReference>
<evidence type="ECO:0000256" key="5">
    <source>
        <dbReference type="ARBA" id="ARBA00023004"/>
    </source>
</evidence>
<keyword evidence="2" id="KW-0575">Peroxidase</keyword>
<keyword evidence="4" id="KW-0560">Oxidoreductase</keyword>
<gene>
    <name evidence="7" type="ORF">DN068_17630</name>
</gene>
<keyword evidence="5" id="KW-0408">Iron</keyword>
<accession>A0A2W2A955</accession>
<evidence type="ECO:0000313" key="8">
    <source>
        <dbReference type="Proteomes" id="UP000248745"/>
    </source>
</evidence>
<dbReference type="PANTHER" id="PTHR30521">
    <property type="entry name" value="DEFERROCHELATASE/PEROXIDASE"/>
    <property type="match status" value="1"/>
</dbReference>
<dbReference type="GO" id="GO:0004601">
    <property type="term" value="F:peroxidase activity"/>
    <property type="evidence" value="ECO:0007669"/>
    <property type="project" value="UniProtKB-KW"/>
</dbReference>
<dbReference type="GO" id="GO:0046872">
    <property type="term" value="F:metal ion binding"/>
    <property type="evidence" value="ECO:0007669"/>
    <property type="project" value="UniProtKB-KW"/>
</dbReference>
<dbReference type="PANTHER" id="PTHR30521:SF5">
    <property type="entry name" value="BLR4509 PROTEIN"/>
    <property type="match status" value="1"/>
</dbReference>
<dbReference type="InterPro" id="IPR006314">
    <property type="entry name" value="Dyp_peroxidase"/>
</dbReference>
<comment type="caution">
    <text evidence="7">The sequence shown here is derived from an EMBL/GenBank/DDBJ whole genome shotgun (WGS) entry which is preliminary data.</text>
</comment>
<dbReference type="EMBL" id="QKTW01000022">
    <property type="protein sequence ID" value="PZF71875.1"/>
    <property type="molecule type" value="Genomic_DNA"/>
</dbReference>
<dbReference type="RefSeq" id="WP_111000246.1">
    <property type="nucleotide sequence ID" value="NZ_QKTW01000022.1"/>
</dbReference>
<dbReference type="Proteomes" id="UP000248745">
    <property type="component" value="Unassembled WGS sequence"/>
</dbReference>
<dbReference type="OrthoDB" id="9781066at2"/>
<feature type="compositionally biased region" description="Polar residues" evidence="6">
    <location>
        <begin position="113"/>
        <end position="136"/>
    </location>
</feature>
<organism evidence="7 8">
    <name type="scientific">Taibaiella soli</name>
    <dbReference type="NCBI Taxonomy" id="1649169"/>
    <lineage>
        <taxon>Bacteria</taxon>
        <taxon>Pseudomonadati</taxon>
        <taxon>Bacteroidota</taxon>
        <taxon>Chitinophagia</taxon>
        <taxon>Chitinophagales</taxon>
        <taxon>Chitinophagaceae</taxon>
        <taxon>Taibaiella</taxon>
    </lineage>
</organism>
<evidence type="ECO:0000256" key="1">
    <source>
        <dbReference type="ARBA" id="ARBA00001970"/>
    </source>
</evidence>
<evidence type="ECO:0000256" key="6">
    <source>
        <dbReference type="SAM" id="MobiDB-lite"/>
    </source>
</evidence>
<keyword evidence="3" id="KW-0479">Metal-binding</keyword>
<evidence type="ECO:0000256" key="2">
    <source>
        <dbReference type="ARBA" id="ARBA00022559"/>
    </source>
</evidence>
<dbReference type="GO" id="GO:0005829">
    <property type="term" value="C:cytosol"/>
    <property type="evidence" value="ECO:0007669"/>
    <property type="project" value="TreeGrafter"/>
</dbReference>
<keyword evidence="8" id="KW-1185">Reference proteome</keyword>
<reference evidence="7 8" key="1">
    <citation type="submission" date="2018-06" db="EMBL/GenBank/DDBJ databases">
        <title>Mucibacter soli gen. nov., sp. nov., a new member of the family Chitinophagaceae producing mucin.</title>
        <authorList>
            <person name="Kim M.-K."/>
            <person name="Park S."/>
            <person name="Kim T.-S."/>
            <person name="Joung Y."/>
            <person name="Han J.-H."/>
            <person name="Kim S.B."/>
        </authorList>
    </citation>
    <scope>NUCLEOTIDE SEQUENCE [LARGE SCALE GENOMIC DNA]</scope>
    <source>
        <strain evidence="7 8">R1-15</strain>
    </source>
</reference>
<name>A0A2W2A955_9BACT</name>
<dbReference type="AlphaFoldDB" id="A0A2W2A955"/>
<evidence type="ECO:0008006" key="9">
    <source>
        <dbReference type="Google" id="ProtNLM"/>
    </source>
</evidence>
<feature type="region of interest" description="Disordered" evidence="6">
    <location>
        <begin position="105"/>
        <end position="136"/>
    </location>
</feature>
<protein>
    <recommendedName>
        <fullName evidence="9">Peroxidase</fullName>
    </recommendedName>
</protein>
<dbReference type="InterPro" id="IPR011008">
    <property type="entry name" value="Dimeric_a/b-barrel"/>
</dbReference>